<name>A0A0R1WMQ9_9LACO</name>
<dbReference type="SUPFAM" id="SSF56300">
    <property type="entry name" value="Metallo-dependent phosphatases"/>
    <property type="match status" value="1"/>
</dbReference>
<accession>A0A0R1WMQ9</accession>
<dbReference type="Pfam" id="PF00149">
    <property type="entry name" value="Metallophos"/>
    <property type="match status" value="1"/>
</dbReference>
<keyword evidence="3" id="KW-1185">Reference proteome</keyword>
<dbReference type="PATRIC" id="fig|1423755.3.peg.787"/>
<organism evidence="2 3">
    <name type="scientific">Ligilactobacillus hayakitensis DSM 18933 = JCM 14209</name>
    <dbReference type="NCBI Taxonomy" id="1423755"/>
    <lineage>
        <taxon>Bacteria</taxon>
        <taxon>Bacillati</taxon>
        <taxon>Bacillota</taxon>
        <taxon>Bacilli</taxon>
        <taxon>Lactobacillales</taxon>
        <taxon>Lactobacillaceae</taxon>
        <taxon>Ligilactobacillus</taxon>
    </lineage>
</organism>
<dbReference type="RefSeq" id="WP_025022078.1">
    <property type="nucleotide sequence ID" value="NZ_AZGD01000090.1"/>
</dbReference>
<evidence type="ECO:0000313" key="3">
    <source>
        <dbReference type="Proteomes" id="UP000051054"/>
    </source>
</evidence>
<sequence length="278" mass="32757">MKIAMSSDNHLDVNRVDIELICNQQAEFLNKNDISYYLYAGDLFNNFSRTLSYFEKLSTKTDARIKFIAGNHDMLNGITFDELQNPNISSMYLHNKFIDIQHTDWRIIGNNGWYDYSFSKLNNDPLKIQQWKNAFWIDNTIIKPLNDFEYVDLVIKQLKLQLDASIFVNKKVILMTHFAPQSQTLWKKPNDLSPKFDTVFEMVNAFLGSQRTGDFIQEYKNVYYTLYGHVRGIHPPLILSNNTYINQAIGVKKRKRNEWQQADFLAQWIYKLKIIDVN</sequence>
<dbReference type="NCBIfam" id="TIGR03729">
    <property type="entry name" value="acc_ester"/>
    <property type="match status" value="1"/>
</dbReference>
<gene>
    <name evidence="2" type="ORF">FC40_GL000734</name>
</gene>
<evidence type="ECO:0000313" key="2">
    <source>
        <dbReference type="EMBL" id="KRM18945.1"/>
    </source>
</evidence>
<dbReference type="GO" id="GO:0016787">
    <property type="term" value="F:hydrolase activity"/>
    <property type="evidence" value="ECO:0007669"/>
    <property type="project" value="UniProtKB-KW"/>
</dbReference>
<dbReference type="InterPro" id="IPR004843">
    <property type="entry name" value="Calcineurin-like_PHP"/>
</dbReference>
<protein>
    <submittedName>
        <fullName evidence="2">Phosphohydrolase</fullName>
    </submittedName>
</protein>
<dbReference type="InterPro" id="IPR022302">
    <property type="entry name" value="Phosphoesterase_putative"/>
</dbReference>
<dbReference type="Proteomes" id="UP000051054">
    <property type="component" value="Unassembled WGS sequence"/>
</dbReference>
<reference evidence="2 3" key="1">
    <citation type="journal article" date="2015" name="Genome Announc.">
        <title>Expanding the biotechnology potential of lactobacilli through comparative genomics of 213 strains and associated genera.</title>
        <authorList>
            <person name="Sun Z."/>
            <person name="Harris H.M."/>
            <person name="McCann A."/>
            <person name="Guo C."/>
            <person name="Argimon S."/>
            <person name="Zhang W."/>
            <person name="Yang X."/>
            <person name="Jeffery I.B."/>
            <person name="Cooney J.C."/>
            <person name="Kagawa T.F."/>
            <person name="Liu W."/>
            <person name="Song Y."/>
            <person name="Salvetti E."/>
            <person name="Wrobel A."/>
            <person name="Rasinkangas P."/>
            <person name="Parkhill J."/>
            <person name="Rea M.C."/>
            <person name="O'Sullivan O."/>
            <person name="Ritari J."/>
            <person name="Douillard F.P."/>
            <person name="Paul Ross R."/>
            <person name="Yang R."/>
            <person name="Briner A.E."/>
            <person name="Felis G.E."/>
            <person name="de Vos W.M."/>
            <person name="Barrangou R."/>
            <person name="Klaenhammer T.R."/>
            <person name="Caufield P.W."/>
            <person name="Cui Y."/>
            <person name="Zhang H."/>
            <person name="O'Toole P.W."/>
        </authorList>
    </citation>
    <scope>NUCLEOTIDE SEQUENCE [LARGE SCALE GENOMIC DNA]</scope>
    <source>
        <strain evidence="2 3">DSM 18933</strain>
    </source>
</reference>
<dbReference type="STRING" id="1423755.FC40_GL000734"/>
<dbReference type="eggNOG" id="COG1409">
    <property type="taxonomic scope" value="Bacteria"/>
</dbReference>
<dbReference type="OrthoDB" id="113290at2"/>
<proteinExistence type="predicted"/>
<dbReference type="EMBL" id="AZGD01000090">
    <property type="protein sequence ID" value="KRM18945.1"/>
    <property type="molecule type" value="Genomic_DNA"/>
</dbReference>
<comment type="caution">
    <text evidence="2">The sequence shown here is derived from an EMBL/GenBank/DDBJ whole genome shotgun (WGS) entry which is preliminary data.</text>
</comment>
<evidence type="ECO:0000259" key="1">
    <source>
        <dbReference type="Pfam" id="PF00149"/>
    </source>
</evidence>
<feature type="domain" description="Calcineurin-like phosphoesterase" evidence="1">
    <location>
        <begin position="1"/>
        <end position="229"/>
    </location>
</feature>
<dbReference type="InterPro" id="IPR029052">
    <property type="entry name" value="Metallo-depent_PP-like"/>
</dbReference>
<dbReference type="Gene3D" id="3.60.21.10">
    <property type="match status" value="1"/>
</dbReference>
<keyword evidence="2" id="KW-0378">Hydrolase</keyword>
<dbReference type="AlphaFoldDB" id="A0A0R1WMQ9"/>